<dbReference type="AlphaFoldDB" id="T1II38"/>
<dbReference type="EnsemblMetazoa" id="SMAR000524-RA">
    <property type="protein sequence ID" value="SMAR000524-PA"/>
    <property type="gene ID" value="SMAR000524"/>
</dbReference>
<organism evidence="1 2">
    <name type="scientific">Strigamia maritima</name>
    <name type="common">European centipede</name>
    <name type="synonym">Geophilus maritimus</name>
    <dbReference type="NCBI Taxonomy" id="126957"/>
    <lineage>
        <taxon>Eukaryota</taxon>
        <taxon>Metazoa</taxon>
        <taxon>Ecdysozoa</taxon>
        <taxon>Arthropoda</taxon>
        <taxon>Myriapoda</taxon>
        <taxon>Chilopoda</taxon>
        <taxon>Pleurostigmophora</taxon>
        <taxon>Geophilomorpha</taxon>
        <taxon>Linotaeniidae</taxon>
        <taxon>Strigamia</taxon>
    </lineage>
</organism>
<reference evidence="1" key="2">
    <citation type="submission" date="2015-02" db="UniProtKB">
        <authorList>
            <consortium name="EnsemblMetazoa"/>
        </authorList>
    </citation>
    <scope>IDENTIFICATION</scope>
</reference>
<dbReference type="SUPFAM" id="SSF56112">
    <property type="entry name" value="Protein kinase-like (PK-like)"/>
    <property type="match status" value="1"/>
</dbReference>
<sequence>MKIRPKIPGPKMERVKLEVLADINRMNTKITELETQQNEIRDANFGGDLRKAKLLPITTHILAYMRIKKIGYDTLSTIRKISLGIRDTGEPSAKKPRFDDLEKIELETKEFMFISDFEKKLNEFFEEESALYENITDENYTRKKQEFETEASVLHEFQQSIFRSWKTCHEDLKIIREKICCSKPQKLLIGRPTFWDTEPSLPPSACTEATLLKDGIHYRDGAPVEVSMTHSVSGSRRKIDESDFKKEFHIILAAFTDRIVVPIPKCDNSGIKSNVAIMTRGDQNKNYLLHLEVKPKFDSGIVQVHEYYKRYTMARKSQHFEESDDRLFPAFVLLVSGYIIFVFGAVFERYVSVSTLINPIDLMKDNSWKDAAMLFRALRRGLDTLDTHYSRNDVGIFPKMRSFTRNYSKEVHDLCAHANYAPTMLYYEENSSYNIVVYEYFSGRELDDQSKEAVKAELRKALNYLHDRKKVFGDFRKPNILVNEDGPPRRICLIDFDWSGTEDVDTYPEFVNRELPFHSECEYGNVLKIKHDDHLIDEELSKPVTASKDIKMIENYLNQLQHRELFKPVRTTPTLASSRLISNIS</sequence>
<evidence type="ECO:0000313" key="2">
    <source>
        <dbReference type="Proteomes" id="UP000014500"/>
    </source>
</evidence>
<keyword evidence="2" id="KW-1185">Reference proteome</keyword>
<dbReference type="Gene3D" id="1.10.510.10">
    <property type="entry name" value="Transferase(Phosphotransferase) domain 1"/>
    <property type="match status" value="1"/>
</dbReference>
<name>T1II38_STRMM</name>
<dbReference type="Proteomes" id="UP000014500">
    <property type="component" value="Unassembled WGS sequence"/>
</dbReference>
<dbReference type="HOGENOM" id="CLU_416989_0_0_1"/>
<accession>T1II38</accession>
<evidence type="ECO:0008006" key="3">
    <source>
        <dbReference type="Google" id="ProtNLM"/>
    </source>
</evidence>
<dbReference type="InterPro" id="IPR011009">
    <property type="entry name" value="Kinase-like_dom_sf"/>
</dbReference>
<evidence type="ECO:0000313" key="1">
    <source>
        <dbReference type="EnsemblMetazoa" id="SMAR000524-PA"/>
    </source>
</evidence>
<dbReference type="PhylomeDB" id="T1II38"/>
<protein>
    <recommendedName>
        <fullName evidence="3">Protein kinase domain-containing protein</fullName>
    </recommendedName>
</protein>
<proteinExistence type="predicted"/>
<reference evidence="2" key="1">
    <citation type="submission" date="2011-05" db="EMBL/GenBank/DDBJ databases">
        <authorList>
            <person name="Richards S.R."/>
            <person name="Qu J."/>
            <person name="Jiang H."/>
            <person name="Jhangiani S.N."/>
            <person name="Agravi P."/>
            <person name="Goodspeed R."/>
            <person name="Gross S."/>
            <person name="Mandapat C."/>
            <person name="Jackson L."/>
            <person name="Mathew T."/>
            <person name="Pu L."/>
            <person name="Thornton R."/>
            <person name="Saada N."/>
            <person name="Wilczek-Boney K.B."/>
            <person name="Lee S."/>
            <person name="Kovar C."/>
            <person name="Wu Y."/>
            <person name="Scherer S.E."/>
            <person name="Worley K.C."/>
            <person name="Muzny D.M."/>
            <person name="Gibbs R."/>
        </authorList>
    </citation>
    <scope>NUCLEOTIDE SEQUENCE</scope>
    <source>
        <strain evidence="2">Brora</strain>
    </source>
</reference>
<dbReference type="EMBL" id="JH430101">
    <property type="status" value="NOT_ANNOTATED_CDS"/>
    <property type="molecule type" value="Genomic_DNA"/>
</dbReference>